<keyword evidence="3" id="KW-0274">FAD</keyword>
<dbReference type="InterPro" id="IPR036188">
    <property type="entry name" value="FAD/NAD-bd_sf"/>
</dbReference>
<dbReference type="Pfam" id="PF01266">
    <property type="entry name" value="DAO"/>
    <property type="match status" value="1"/>
</dbReference>
<gene>
    <name evidence="7" type="ORF">COW36_23540</name>
</gene>
<name>A0A2M7FXK3_9BACT</name>
<evidence type="ECO:0000256" key="5">
    <source>
        <dbReference type="ARBA" id="ARBA00037941"/>
    </source>
</evidence>
<evidence type="ECO:0000313" key="8">
    <source>
        <dbReference type="Proteomes" id="UP000231019"/>
    </source>
</evidence>
<feature type="domain" description="FAD dependent oxidoreductase" evidence="6">
    <location>
        <begin position="7"/>
        <end position="392"/>
    </location>
</feature>
<dbReference type="SUPFAM" id="SSF51905">
    <property type="entry name" value="FAD/NAD(P)-binding domain"/>
    <property type="match status" value="1"/>
</dbReference>
<dbReference type="GO" id="GO:0047545">
    <property type="term" value="F:(S)-2-hydroxyglutarate dehydrogenase activity"/>
    <property type="evidence" value="ECO:0007669"/>
    <property type="project" value="TreeGrafter"/>
</dbReference>
<dbReference type="PANTHER" id="PTHR43104:SF2">
    <property type="entry name" value="L-2-HYDROXYGLUTARATE DEHYDROGENASE, MITOCHONDRIAL"/>
    <property type="match status" value="1"/>
</dbReference>
<comment type="similarity">
    <text evidence="5">Belongs to the L2HGDH family.</text>
</comment>
<dbReference type="Gene3D" id="3.30.9.10">
    <property type="entry name" value="D-Amino Acid Oxidase, subunit A, domain 2"/>
    <property type="match status" value="1"/>
</dbReference>
<organism evidence="7 8">
    <name type="scientific">bacterium (Candidatus Blackallbacteria) CG17_big_fil_post_rev_8_21_14_2_50_48_46</name>
    <dbReference type="NCBI Taxonomy" id="2014261"/>
    <lineage>
        <taxon>Bacteria</taxon>
        <taxon>Candidatus Blackallbacteria</taxon>
    </lineage>
</organism>
<evidence type="ECO:0000256" key="3">
    <source>
        <dbReference type="ARBA" id="ARBA00022827"/>
    </source>
</evidence>
<dbReference type="InterPro" id="IPR006076">
    <property type="entry name" value="FAD-dep_OxRdtase"/>
</dbReference>
<comment type="caution">
    <text evidence="7">The sequence shown here is derived from an EMBL/GenBank/DDBJ whole genome shotgun (WGS) entry which is preliminary data.</text>
</comment>
<dbReference type="Gene3D" id="3.50.50.60">
    <property type="entry name" value="FAD/NAD(P)-binding domain"/>
    <property type="match status" value="1"/>
</dbReference>
<evidence type="ECO:0000256" key="2">
    <source>
        <dbReference type="ARBA" id="ARBA00022630"/>
    </source>
</evidence>
<evidence type="ECO:0000313" key="7">
    <source>
        <dbReference type="EMBL" id="PIW14014.1"/>
    </source>
</evidence>
<dbReference type="EMBL" id="PFFQ01000065">
    <property type="protein sequence ID" value="PIW14014.1"/>
    <property type="molecule type" value="Genomic_DNA"/>
</dbReference>
<accession>A0A2M7FXK3</accession>
<dbReference type="PANTHER" id="PTHR43104">
    <property type="entry name" value="L-2-HYDROXYGLUTARATE DEHYDROGENASE, MITOCHONDRIAL"/>
    <property type="match status" value="1"/>
</dbReference>
<reference evidence="7 8" key="1">
    <citation type="submission" date="2017-09" db="EMBL/GenBank/DDBJ databases">
        <title>Depth-based differentiation of microbial function through sediment-hosted aquifers and enrichment of novel symbionts in the deep terrestrial subsurface.</title>
        <authorList>
            <person name="Probst A.J."/>
            <person name="Ladd B."/>
            <person name="Jarett J.K."/>
            <person name="Geller-Mcgrath D.E."/>
            <person name="Sieber C.M."/>
            <person name="Emerson J.B."/>
            <person name="Anantharaman K."/>
            <person name="Thomas B.C."/>
            <person name="Malmstrom R."/>
            <person name="Stieglmeier M."/>
            <person name="Klingl A."/>
            <person name="Woyke T."/>
            <person name="Ryan C.M."/>
            <person name="Banfield J.F."/>
        </authorList>
    </citation>
    <scope>NUCLEOTIDE SEQUENCE [LARGE SCALE GENOMIC DNA]</scope>
    <source>
        <strain evidence="7">CG17_big_fil_post_rev_8_21_14_2_50_48_46</strain>
    </source>
</reference>
<sequence length="401" mass="45400">MSTHFPDFLIIGGGIVGLSLAKTLKHAYPDLQITLLEKEKDVAQHASGRNSGVLHAGFYYPSDSLKARLCVEGNRSLKAYCQEHALPLNRCGKLVVTRSEAEIPGLKRLYQRGLENGVKVELLNEAETQSIEPNAKTHGWSLFSPDTATTQPQKVCQNLKHELLEMGIKIQLNHQYLYQRKNRVYTNQGLYQAGMVINCAGLYADKIAQDFGFGSKYTLLPFKGIYLGYNGNPNIIRTHIYPVPDPRQPFLGVHFTKTADNHVKIGPTAIPAFWRENYQGLNNLNFQEFAEVVWYESRLFLGNAFGFRDLALSEIRKYARSHFAQLARHLVHEIDPKDFKHFLAPGIRAQLLNKQTLELVQDFVIEGDVHSLHVLNAVSPAFTCSFAFAEYLNKNWISKIR</sequence>
<evidence type="ECO:0000259" key="6">
    <source>
        <dbReference type="Pfam" id="PF01266"/>
    </source>
</evidence>
<dbReference type="AlphaFoldDB" id="A0A2M7FXK3"/>
<evidence type="ECO:0000256" key="1">
    <source>
        <dbReference type="ARBA" id="ARBA00001974"/>
    </source>
</evidence>
<proteinExistence type="inferred from homology"/>
<evidence type="ECO:0000256" key="4">
    <source>
        <dbReference type="ARBA" id="ARBA00023002"/>
    </source>
</evidence>
<dbReference type="NCBIfam" id="NF008726">
    <property type="entry name" value="PRK11728.1"/>
    <property type="match status" value="1"/>
</dbReference>
<protein>
    <submittedName>
        <fullName evidence="7">L-2-hydroxyglutarate oxidase</fullName>
    </submittedName>
</protein>
<dbReference type="GO" id="GO:0005737">
    <property type="term" value="C:cytoplasm"/>
    <property type="evidence" value="ECO:0007669"/>
    <property type="project" value="TreeGrafter"/>
</dbReference>
<dbReference type="Proteomes" id="UP000231019">
    <property type="component" value="Unassembled WGS sequence"/>
</dbReference>
<keyword evidence="4" id="KW-0560">Oxidoreductase</keyword>
<keyword evidence="2" id="KW-0285">Flavoprotein</keyword>
<comment type="cofactor">
    <cofactor evidence="1">
        <name>FAD</name>
        <dbReference type="ChEBI" id="CHEBI:57692"/>
    </cofactor>
</comment>